<dbReference type="EMBL" id="MW239472">
    <property type="protein sequence ID" value="UGO57518.1"/>
    <property type="molecule type" value="Genomic_RNA"/>
</dbReference>
<evidence type="ECO:0000256" key="1">
    <source>
        <dbReference type="ARBA" id="ARBA00004328"/>
    </source>
</evidence>
<reference evidence="3" key="1">
    <citation type="submission" date="2020-11" db="EMBL/GenBank/DDBJ databases">
        <title>RNA virus dark matter in the feces of wild birds.</title>
        <authorList>
            <person name="Lu X."/>
            <person name="Yang X.S."/>
            <person name="Zhang W."/>
        </authorList>
    </citation>
    <scope>NUCLEOTIDE SEQUENCE</scope>
    <source>
        <strain evidence="3">Redstart169con71</strain>
    </source>
</reference>
<keyword evidence="2" id="KW-0946">Virion</keyword>
<evidence type="ECO:0000256" key="2">
    <source>
        <dbReference type="ARBA" id="ARBA00022844"/>
    </source>
</evidence>
<proteinExistence type="predicted"/>
<accession>A0A8K1WQP2</accession>
<evidence type="ECO:0000313" key="3">
    <source>
        <dbReference type="EMBL" id="UGO57518.1"/>
    </source>
</evidence>
<protein>
    <submittedName>
        <fullName evidence="3">Uncharacterized protein</fullName>
    </submittedName>
</protein>
<dbReference type="Gene3D" id="2.60.120.20">
    <property type="match status" value="1"/>
</dbReference>
<dbReference type="InterPro" id="IPR029053">
    <property type="entry name" value="Viral_coat"/>
</dbReference>
<dbReference type="GO" id="GO:0044423">
    <property type="term" value="C:virion component"/>
    <property type="evidence" value="ECO:0007669"/>
    <property type="project" value="UniProtKB-KW"/>
</dbReference>
<sequence>MTSATETVTIKSRIPVPVSRSRRRQKSKRQLVAQVITGPGGTPVRQRRRQPGGGAVPLQVTSSAMLPSGTIADRSLGAATRAMKRAARPSTKITQSGKAWLRLYLNPMGKDDPNIIGYPDGSAVRTVLADYRQDFDITFPDASNITASSGGATYTQANYDAAFGDWTEVTILFLSLPTAVNVCLVRIYPTTPTTISTTDDMSAAIPQYPKFRSWAADGTPIVAGTKPGYIQSIIALANVGEHLAASNGYRLIARGNTGIYTVPDLERQGFVTSAQYTATSRLSGLSKTYLSKAVLEGTTPDKITGLSTQSTSAISELVYVYGVGNISPSSLVQTYHNAYNNKCTDGWYTPIMNSARDNPFALPKVRQINLDDDSTSNLYRDVPCEGWNVSVTWLEGISRKFSIKYKHRSVMQYVASSGSILANFTRQEPEDDQIALLAAWHMRNQMAHAYPSCYNDWGWLGDIIDAGIGMIPGVGTAYKFVKPLIKPAWDWLGGKVRNHLGNPVVSDGDIYYDS</sequence>
<organism evidence="3">
    <name type="scientific">Riboviria sp</name>
    <dbReference type="NCBI Taxonomy" id="2585031"/>
    <lineage>
        <taxon>Viruses</taxon>
        <taxon>Riboviria</taxon>
    </lineage>
</organism>
<name>A0A8K1WQP2_9VIRU</name>
<comment type="subcellular location">
    <subcellularLocation>
        <location evidence="1">Virion</location>
    </subcellularLocation>
</comment>